<dbReference type="CDD" id="cd00063">
    <property type="entry name" value="FN3"/>
    <property type="match status" value="1"/>
</dbReference>
<dbReference type="InterPro" id="IPR003961">
    <property type="entry name" value="FN3_dom"/>
</dbReference>
<evidence type="ECO:0000256" key="3">
    <source>
        <dbReference type="ARBA" id="ARBA00023295"/>
    </source>
</evidence>
<dbReference type="PROSITE" id="PS00502">
    <property type="entry name" value="POLYGALACTURONASE"/>
    <property type="match status" value="1"/>
</dbReference>
<dbReference type="InterPro" id="IPR013783">
    <property type="entry name" value="Ig-like_fold"/>
</dbReference>
<proteinExistence type="inferred from homology"/>
<keyword evidence="2 4" id="KW-0378">Hydrolase</keyword>
<organism evidence="7 9">
    <name type="scientific">Dickeya dianthicola</name>
    <dbReference type="NCBI Taxonomy" id="204039"/>
    <lineage>
        <taxon>Bacteria</taxon>
        <taxon>Pseudomonadati</taxon>
        <taxon>Pseudomonadota</taxon>
        <taxon>Gammaproteobacteria</taxon>
        <taxon>Enterobacterales</taxon>
        <taxon>Pectobacteriaceae</taxon>
        <taxon>Dickeya</taxon>
    </lineage>
</organism>
<dbReference type="GO" id="GO:0005975">
    <property type="term" value="P:carbohydrate metabolic process"/>
    <property type="evidence" value="ECO:0007669"/>
    <property type="project" value="InterPro"/>
</dbReference>
<evidence type="ECO:0000256" key="5">
    <source>
        <dbReference type="SAM" id="SignalP"/>
    </source>
</evidence>
<evidence type="ECO:0000313" key="7">
    <source>
        <dbReference type="EMBL" id="PWD75520.1"/>
    </source>
</evidence>
<keyword evidence="10" id="KW-1185">Reference proteome</keyword>
<gene>
    <name evidence="8" type="ORF">D5077_08165</name>
    <name evidence="7" type="ORF">DF213_01210</name>
</gene>
<evidence type="ECO:0000313" key="9">
    <source>
        <dbReference type="Proteomes" id="UP000245055"/>
    </source>
</evidence>
<protein>
    <submittedName>
        <fullName evidence="7">Glycoside hydrolase family 28 protein</fullName>
    </submittedName>
</protein>
<evidence type="ECO:0000259" key="6">
    <source>
        <dbReference type="PROSITE" id="PS50853"/>
    </source>
</evidence>
<keyword evidence="5" id="KW-0732">Signal</keyword>
<dbReference type="EMBL" id="QZDO01000025">
    <property type="protein sequence ID" value="RJL74164.1"/>
    <property type="molecule type" value="Genomic_DNA"/>
</dbReference>
<dbReference type="Pfam" id="PF00295">
    <property type="entry name" value="Glyco_hydro_28"/>
    <property type="match status" value="1"/>
</dbReference>
<dbReference type="Proteomes" id="UP000266633">
    <property type="component" value="Unassembled WGS sequence"/>
</dbReference>
<dbReference type="GO" id="GO:0004650">
    <property type="term" value="F:polygalacturonase activity"/>
    <property type="evidence" value="ECO:0007669"/>
    <property type="project" value="InterPro"/>
</dbReference>
<dbReference type="PANTHER" id="PTHR31339">
    <property type="entry name" value="PECTIN LYASE-RELATED"/>
    <property type="match status" value="1"/>
</dbReference>
<comment type="similarity">
    <text evidence="1 4">Belongs to the glycosyl hydrolase 28 family.</text>
</comment>
<dbReference type="InterPro" id="IPR036116">
    <property type="entry name" value="FN3_sf"/>
</dbReference>
<accession>A0AAX1CC20</accession>
<dbReference type="InterPro" id="IPR000743">
    <property type="entry name" value="Glyco_hydro_28"/>
</dbReference>
<dbReference type="InterPro" id="IPR051801">
    <property type="entry name" value="GH28_Enzymes"/>
</dbReference>
<dbReference type="Pfam" id="PF00041">
    <property type="entry name" value="fn3"/>
    <property type="match status" value="1"/>
</dbReference>
<comment type="caution">
    <text evidence="7">The sequence shown here is derived from an EMBL/GenBank/DDBJ whole genome shotgun (WGS) entry which is preliminary data.</text>
</comment>
<dbReference type="SUPFAM" id="SSF49265">
    <property type="entry name" value="Fibronectin type III"/>
    <property type="match status" value="1"/>
</dbReference>
<feature type="signal peptide" evidence="5">
    <location>
        <begin position="1"/>
        <end position="27"/>
    </location>
</feature>
<reference evidence="8 10" key="2">
    <citation type="submission" date="2018-09" db="EMBL/GenBank/DDBJ databases">
        <title>Phylogenetic diversity of Pectobacterium and Dickeya strains causing blackleg disease of potato in Morocco.</title>
        <authorList>
            <person name="Oulghazi S."/>
            <person name="Moumni M."/>
            <person name="Faure D."/>
        </authorList>
    </citation>
    <scope>NUCLEOTIDE SEQUENCE [LARGE SCALE GENOMIC DNA]</scope>
    <source>
        <strain evidence="8 10">S4.16.03.LID</strain>
    </source>
</reference>
<name>A0AAX1CC20_9GAMM</name>
<dbReference type="SUPFAM" id="SSF51126">
    <property type="entry name" value="Pectin lyase-like"/>
    <property type="match status" value="1"/>
</dbReference>
<evidence type="ECO:0000313" key="8">
    <source>
        <dbReference type="EMBL" id="RJL74164.1"/>
    </source>
</evidence>
<dbReference type="PROSITE" id="PS50853">
    <property type="entry name" value="FN3"/>
    <property type="match status" value="1"/>
</dbReference>
<dbReference type="AlphaFoldDB" id="A0AAX1CC20"/>
<evidence type="ECO:0000256" key="2">
    <source>
        <dbReference type="ARBA" id="ARBA00022801"/>
    </source>
</evidence>
<dbReference type="EMBL" id="QESZ01000002">
    <property type="protein sequence ID" value="PWD75520.1"/>
    <property type="molecule type" value="Genomic_DNA"/>
</dbReference>
<feature type="chain" id="PRO_5043645644" evidence="5">
    <location>
        <begin position="28"/>
        <end position="604"/>
    </location>
</feature>
<evidence type="ECO:0000313" key="10">
    <source>
        <dbReference type="Proteomes" id="UP000266633"/>
    </source>
</evidence>
<evidence type="ECO:0000256" key="4">
    <source>
        <dbReference type="RuleBase" id="RU361169"/>
    </source>
</evidence>
<dbReference type="InterPro" id="IPR011050">
    <property type="entry name" value="Pectin_lyase_fold/virulence"/>
</dbReference>
<feature type="domain" description="Fibronectin type-III" evidence="6">
    <location>
        <begin position="34"/>
        <end position="151"/>
    </location>
</feature>
<keyword evidence="3 4" id="KW-0326">Glycosidase</keyword>
<dbReference type="Proteomes" id="UP000245055">
    <property type="component" value="Unassembled WGS sequence"/>
</dbReference>
<dbReference type="Gene3D" id="2.60.40.10">
    <property type="entry name" value="Immunoglobulins"/>
    <property type="match status" value="1"/>
</dbReference>
<dbReference type="RefSeq" id="WP_024107661.1">
    <property type="nucleotide sequence ID" value="NZ_CP038499.1"/>
</dbReference>
<evidence type="ECO:0000256" key="1">
    <source>
        <dbReference type="ARBA" id="ARBA00008834"/>
    </source>
</evidence>
<dbReference type="Gene3D" id="2.160.20.10">
    <property type="entry name" value="Single-stranded right-handed beta-helix, Pectin lyase-like"/>
    <property type="match status" value="1"/>
</dbReference>
<sequence length="604" mass="64558">MRMTTISRRHALASLVSACLIGTPALAATSTTQAPQKLQIPTLSYDDHSVMLVWDAPEDTSNITDYQIYQNGQLIGLASQNNDKNSPAKPYISAFYKSDAANFHHRIVLQNAKVDGLKAVTDYQFTVRAVYADGSTSTDSNTVTATTTAVPKVINITQYGAKGDGTTLNTSTIQKAIDACPTGCRIDVPAGVFKTGALWLKSDMTLNLLQGATLLGSDNAADYPDAYKIYSYVSQVRPASLLNAIDKNSSAVGTFKNIRIVGKGIIDGNGWKRSADAKDELGNTLPQYVKSDNSKVSKDGILAKNQVAAAVATGMDTKTAYSQRRSSLVTLRGVQNAYIADVAIRNPANHGIMFLESENVVENGVIHQTFNANNGDGVEFGNSQNIMVFNSVFDTGDDSINFAAGMGQDAQKQEPSQNAWLFNNFFRHGHGAVVLGSHTGAGIVDVLAENNVITQNDIGLRAKSAPAIGGGAHGIVFRNSAMKNLAKQAVIVTLSYADNNGTIDYTPAKVPARFYDFTVKNVTVQDSTGSSPAIEITGDSSKDIWHSQFIFSNMKLSGVSPTSISDLSDSQFNNLTFSNLRSGSSPWKFGTVKNVTVDGKIVTP</sequence>
<dbReference type="InterPro" id="IPR012334">
    <property type="entry name" value="Pectin_lyas_fold"/>
</dbReference>
<dbReference type="SMART" id="SM00060">
    <property type="entry name" value="FN3"/>
    <property type="match status" value="1"/>
</dbReference>
<reference evidence="7 9" key="1">
    <citation type="submission" date="2018-05" db="EMBL/GenBank/DDBJ databases">
        <title>Genomic diversity of pathogens causing Blackleg of Potato in Pakistan.</title>
        <authorList>
            <person name="Sarfraz S."/>
            <person name="Riaz K."/>
            <person name="Oulghazi S."/>
            <person name="Cigna J."/>
            <person name="Sahi S.T."/>
            <person name="Khan S.H."/>
            <person name="Hameed A."/>
            <person name="Faure D."/>
        </authorList>
    </citation>
    <scope>NUCLEOTIDE SEQUENCE [LARGE SCALE GENOMIC DNA]</scope>
    <source>
        <strain evidence="7 9">SS70</strain>
    </source>
</reference>
<dbReference type="PANTHER" id="PTHR31339:SF9">
    <property type="entry name" value="PLASMIN AND FIBRONECTIN-BINDING PROTEIN A"/>
    <property type="match status" value="1"/>
</dbReference>